<dbReference type="Pfam" id="PF01957">
    <property type="entry name" value="NfeD"/>
    <property type="match status" value="1"/>
</dbReference>
<proteinExistence type="predicted"/>
<name>A0A5B9QYY8_9BACT</name>
<dbReference type="InterPro" id="IPR012340">
    <property type="entry name" value="NA-bd_OB-fold"/>
</dbReference>
<keyword evidence="4 5" id="KW-0472">Membrane</keyword>
<reference evidence="8 9" key="1">
    <citation type="submission" date="2019-08" db="EMBL/GenBank/DDBJ databases">
        <title>Deep-cultivation of Planctomycetes and their phenomic and genomic characterization uncovers novel biology.</title>
        <authorList>
            <person name="Wiegand S."/>
            <person name="Jogler M."/>
            <person name="Boedeker C."/>
            <person name="Pinto D."/>
            <person name="Vollmers J."/>
            <person name="Rivas-Marin E."/>
            <person name="Kohn T."/>
            <person name="Peeters S.H."/>
            <person name="Heuer A."/>
            <person name="Rast P."/>
            <person name="Oberbeckmann S."/>
            <person name="Bunk B."/>
            <person name="Jeske O."/>
            <person name="Meyerdierks A."/>
            <person name="Storesund J.E."/>
            <person name="Kallscheuer N."/>
            <person name="Luecker S."/>
            <person name="Lage O.M."/>
            <person name="Pohl T."/>
            <person name="Merkel B.J."/>
            <person name="Hornburger P."/>
            <person name="Mueller R.-W."/>
            <person name="Bruemmer F."/>
            <person name="Labrenz M."/>
            <person name="Spormann A.M."/>
            <person name="Op den Camp H."/>
            <person name="Overmann J."/>
            <person name="Amann R."/>
            <person name="Jetten M.S.M."/>
            <person name="Mascher T."/>
            <person name="Medema M.H."/>
            <person name="Devos D.P."/>
            <person name="Kaster A.-K."/>
            <person name="Ovreas L."/>
            <person name="Rohde M."/>
            <person name="Galperin M.Y."/>
            <person name="Jogler C."/>
        </authorList>
    </citation>
    <scope>NUCLEOTIDE SEQUENCE [LARGE SCALE GENOMIC DNA]</scope>
    <source>
        <strain evidence="8 9">UC8</strain>
    </source>
</reference>
<dbReference type="InterPro" id="IPR002810">
    <property type="entry name" value="NfeD-like_C"/>
</dbReference>
<dbReference type="KEGG" id="rul:UC8_44100"/>
<evidence type="ECO:0000259" key="6">
    <source>
        <dbReference type="Pfam" id="PF01957"/>
    </source>
</evidence>
<dbReference type="Gene3D" id="3.90.226.10">
    <property type="entry name" value="2-enoyl-CoA Hydratase, Chain A, domain 1"/>
    <property type="match status" value="1"/>
</dbReference>
<evidence type="ECO:0000256" key="4">
    <source>
        <dbReference type="ARBA" id="ARBA00023136"/>
    </source>
</evidence>
<dbReference type="Gene3D" id="2.40.50.140">
    <property type="entry name" value="Nucleic acid-binding proteins"/>
    <property type="match status" value="1"/>
</dbReference>
<evidence type="ECO:0000256" key="1">
    <source>
        <dbReference type="ARBA" id="ARBA00004141"/>
    </source>
</evidence>
<dbReference type="SUPFAM" id="SSF52096">
    <property type="entry name" value="ClpP/crotonase"/>
    <property type="match status" value="1"/>
</dbReference>
<evidence type="ECO:0000313" key="8">
    <source>
        <dbReference type="EMBL" id="QEG42376.1"/>
    </source>
</evidence>
<dbReference type="PANTHER" id="PTHR33507">
    <property type="entry name" value="INNER MEMBRANE PROTEIN YBBJ"/>
    <property type="match status" value="1"/>
</dbReference>
<dbReference type="InterPro" id="IPR052165">
    <property type="entry name" value="Membrane_assoc_protease"/>
</dbReference>
<evidence type="ECO:0000313" key="9">
    <source>
        <dbReference type="Proteomes" id="UP000325286"/>
    </source>
</evidence>
<dbReference type="Pfam" id="PF24961">
    <property type="entry name" value="NfeD_membrane"/>
    <property type="match status" value="1"/>
</dbReference>
<dbReference type="AlphaFoldDB" id="A0A5B9QYY8"/>
<gene>
    <name evidence="8" type="ORF">UC8_44100</name>
</gene>
<dbReference type="InterPro" id="IPR056739">
    <property type="entry name" value="NfeD_membrane"/>
</dbReference>
<keyword evidence="2 5" id="KW-0812">Transmembrane</keyword>
<dbReference type="Proteomes" id="UP000325286">
    <property type="component" value="Chromosome"/>
</dbReference>
<evidence type="ECO:0000256" key="3">
    <source>
        <dbReference type="ARBA" id="ARBA00022989"/>
    </source>
</evidence>
<feature type="transmembrane region" description="Helical" evidence="5">
    <location>
        <begin position="518"/>
        <end position="538"/>
    </location>
</feature>
<organism evidence="8 9">
    <name type="scientific">Roseimaritima ulvae</name>
    <dbReference type="NCBI Taxonomy" id="980254"/>
    <lineage>
        <taxon>Bacteria</taxon>
        <taxon>Pseudomonadati</taxon>
        <taxon>Planctomycetota</taxon>
        <taxon>Planctomycetia</taxon>
        <taxon>Pirellulales</taxon>
        <taxon>Pirellulaceae</taxon>
        <taxon>Roseimaritima</taxon>
    </lineage>
</organism>
<feature type="transmembrane region" description="Helical" evidence="5">
    <location>
        <begin position="544"/>
        <end position="563"/>
    </location>
</feature>
<evidence type="ECO:0000256" key="5">
    <source>
        <dbReference type="SAM" id="Phobius"/>
    </source>
</evidence>
<dbReference type="EMBL" id="CP042914">
    <property type="protein sequence ID" value="QEG42376.1"/>
    <property type="molecule type" value="Genomic_DNA"/>
</dbReference>
<sequence length="712" mass="76077">MWALGLFVSASTFAQEEAAEATADAKRGYLLEVELPITAKGGETIVATLKSLADKSAQAGRRQVVILQLGTRDGKADGRGTELENSLRLARAIGSPELRSLRLVALLQGPVRGHAVLCVLACDQLIVTPDAQLGDAAIDESAFDETVAVMYESIAGRRGIFPQPLVRAMLDPDVELARVARVDGSQEFVSGEQLAEIRAEGQNLQEEQVSSSGQTVMLTSDAMRSARLASHRVSSAREAADALDIAQLVEPNAVEKMTVTTGTLIELNGNMTAAKIRRLEANLAAPQNQESSDAWIVAVDSPGGSLNDSMRLASTLSIVGDDGRVAAGWVENEALGDALLVAAACRPLYVHSEARLGGPGAQNLTSEQVRQLREAIEQIAGDARRPAALLEGLLDTELAVYRYTDTKTGRLRYATESQIAWEVEQQEGPAERWEKGARVDLSDGLTGAEAVELGLADGLATSLEEVTVAIGLESPPQRISDRPVIRAVEWLGNRPFLPMLLLLVAFMTFSMEISAPGLGIPGFISLVCFSLFFWMSFLAGTAEWLEVLAFSLGVICILIELFVVPGVGVFGLGGLMLLVGGVVLTSQTFVIPRNPYQYAKTAETLWMVIVACGGLVAGVVLLRLLLPNTKLFGHLHLATPDAEVVERREQIVDYQHLIGQTGTTITPLRPAGKARFGEEVLAVVSEGSAIADGEPIRVIEVHGNRIVVEAES</sequence>
<dbReference type="GO" id="GO:0005886">
    <property type="term" value="C:plasma membrane"/>
    <property type="evidence" value="ECO:0007669"/>
    <property type="project" value="TreeGrafter"/>
</dbReference>
<dbReference type="InterPro" id="IPR029045">
    <property type="entry name" value="ClpP/crotonase-like_dom_sf"/>
</dbReference>
<comment type="subcellular location">
    <subcellularLocation>
        <location evidence="1">Membrane</location>
        <topology evidence="1">Multi-pass membrane protein</topology>
    </subcellularLocation>
</comment>
<dbReference type="PANTHER" id="PTHR33507:SF3">
    <property type="entry name" value="INNER MEMBRANE PROTEIN YBBJ"/>
    <property type="match status" value="1"/>
</dbReference>
<feature type="domain" description="NfeD integral membrane" evidence="7">
    <location>
        <begin position="499"/>
        <end position="622"/>
    </location>
</feature>
<feature type="transmembrane region" description="Helical" evidence="5">
    <location>
        <begin position="570"/>
        <end position="592"/>
    </location>
</feature>
<feature type="domain" description="NfeD-like C-terminal" evidence="6">
    <location>
        <begin position="655"/>
        <end position="709"/>
    </location>
</feature>
<accession>A0A5B9QYY8</accession>
<feature type="transmembrane region" description="Helical" evidence="5">
    <location>
        <begin position="604"/>
        <end position="626"/>
    </location>
</feature>
<evidence type="ECO:0000259" key="7">
    <source>
        <dbReference type="Pfam" id="PF24961"/>
    </source>
</evidence>
<protein>
    <submittedName>
        <fullName evidence="8">Uncharacterized protein</fullName>
    </submittedName>
</protein>
<evidence type="ECO:0000256" key="2">
    <source>
        <dbReference type="ARBA" id="ARBA00022692"/>
    </source>
</evidence>
<keyword evidence="3 5" id="KW-1133">Transmembrane helix</keyword>
<keyword evidence="9" id="KW-1185">Reference proteome</keyword>